<accession>A0ABY3PT02</accession>
<evidence type="ECO:0000313" key="7">
    <source>
        <dbReference type="EMBL" id="UFP96856.1"/>
    </source>
</evidence>
<keyword evidence="3" id="KW-0378">Hydrolase</keyword>
<keyword evidence="1" id="KW-0645">Protease</keyword>
<evidence type="ECO:0000256" key="3">
    <source>
        <dbReference type="ARBA" id="ARBA00022801"/>
    </source>
</evidence>
<evidence type="ECO:0000256" key="2">
    <source>
        <dbReference type="ARBA" id="ARBA00022723"/>
    </source>
</evidence>
<dbReference type="Proteomes" id="UP001054846">
    <property type="component" value="Chromosome"/>
</dbReference>
<keyword evidence="8" id="KW-1185">Reference proteome</keyword>
<reference evidence="7 8" key="1">
    <citation type="journal article" date="2021" name="Genome Biol. Evol.">
        <title>Complete Genome Sequencing of a Novel Gloeobacter Species from a Waterfall Cave in Mexico.</title>
        <authorList>
            <person name="Saw J.H."/>
            <person name="Cardona T."/>
            <person name="Montejano G."/>
        </authorList>
    </citation>
    <scope>NUCLEOTIDE SEQUENCE [LARGE SCALE GENOMIC DNA]</scope>
    <source>
        <strain evidence="7">MG652769</strain>
    </source>
</reference>
<dbReference type="InterPro" id="IPR011096">
    <property type="entry name" value="FTP_domain"/>
</dbReference>
<evidence type="ECO:0000256" key="1">
    <source>
        <dbReference type="ARBA" id="ARBA00022670"/>
    </source>
</evidence>
<dbReference type="EMBL" id="CP063845">
    <property type="protein sequence ID" value="UFP96856.1"/>
    <property type="molecule type" value="Genomic_DNA"/>
</dbReference>
<evidence type="ECO:0000256" key="4">
    <source>
        <dbReference type="ARBA" id="ARBA00022833"/>
    </source>
</evidence>
<name>A0ABY3PT02_9CYAN</name>
<feature type="domain" description="FTP" evidence="6">
    <location>
        <begin position="93"/>
        <end position="123"/>
    </location>
</feature>
<gene>
    <name evidence="7" type="ORF">ISF26_11875</name>
</gene>
<keyword evidence="4" id="KW-0862">Zinc</keyword>
<keyword evidence="2" id="KW-0479">Metal-binding</keyword>
<dbReference type="Gene3D" id="3.10.450.490">
    <property type="match status" value="1"/>
</dbReference>
<dbReference type="Pfam" id="PF07504">
    <property type="entry name" value="FTP"/>
    <property type="match status" value="1"/>
</dbReference>
<evidence type="ECO:0000259" key="6">
    <source>
        <dbReference type="Pfam" id="PF07504"/>
    </source>
</evidence>
<keyword evidence="5" id="KW-0482">Metalloprotease</keyword>
<protein>
    <recommendedName>
        <fullName evidence="6">FTP domain-containing protein</fullName>
    </recommendedName>
</protein>
<evidence type="ECO:0000313" key="8">
    <source>
        <dbReference type="Proteomes" id="UP001054846"/>
    </source>
</evidence>
<organism evidence="7 8">
    <name type="scientific">Gloeobacter morelensis MG652769</name>
    <dbReference type="NCBI Taxonomy" id="2781736"/>
    <lineage>
        <taxon>Bacteria</taxon>
        <taxon>Bacillati</taxon>
        <taxon>Cyanobacteriota</taxon>
        <taxon>Cyanophyceae</taxon>
        <taxon>Gloeobacterales</taxon>
        <taxon>Gloeobacteraceae</taxon>
        <taxon>Gloeobacter</taxon>
        <taxon>Gloeobacter morelensis</taxon>
    </lineage>
</organism>
<sequence length="204" mass="22642">MRISVLWQGLLVSVLLMPVLLPVQAASAMAMVQVHFDDASGELKRISGDLGPAQTPEMLRTTIDKYRALFLDPEALTGLRFTRLSFIDNSEIYQFQQTYEGLEVFGSSLIVSVSNGRLKTLINDLRPNLQLDTRPGIEREEAERVARAALHSQKEQARTRLVVYARSEELAILAYAVAFDRSTVLVDARSARIIGVEPQVSSPA</sequence>
<evidence type="ECO:0000256" key="5">
    <source>
        <dbReference type="ARBA" id="ARBA00023049"/>
    </source>
</evidence>
<dbReference type="RefSeq" id="WP_230844189.1">
    <property type="nucleotide sequence ID" value="NZ_CP063845.1"/>
</dbReference>
<proteinExistence type="predicted"/>